<comment type="caution">
    <text evidence="1">The sequence shown here is derived from an EMBL/GenBank/DDBJ whole genome shotgun (WGS) entry which is preliminary data.</text>
</comment>
<reference evidence="1 2" key="1">
    <citation type="journal article" date="2016" name="Nat. Commun.">
        <title>Thousands of microbial genomes shed light on interconnected biogeochemical processes in an aquifer system.</title>
        <authorList>
            <person name="Anantharaman K."/>
            <person name="Brown C.T."/>
            <person name="Hug L.A."/>
            <person name="Sharon I."/>
            <person name="Castelle C.J."/>
            <person name="Probst A.J."/>
            <person name="Thomas B.C."/>
            <person name="Singh A."/>
            <person name="Wilkins M.J."/>
            <person name="Karaoz U."/>
            <person name="Brodie E.L."/>
            <person name="Williams K.H."/>
            <person name="Hubbard S.S."/>
            <person name="Banfield J.F."/>
        </authorList>
    </citation>
    <scope>NUCLEOTIDE SEQUENCE [LARGE SCALE GENOMIC DNA]</scope>
</reference>
<protein>
    <submittedName>
        <fullName evidence="1">Uncharacterized protein</fullName>
    </submittedName>
</protein>
<dbReference type="Proteomes" id="UP000178935">
    <property type="component" value="Unassembled WGS sequence"/>
</dbReference>
<sequence>MKEHLSSQEINNEGREKVPTIEEILNICGVDSKDFIEPPKELNDEQGIYYLEIKIKGEKEGEVVSYEYRRKGEFPEGHKSSGTSIHIATYDNNGDFIRYPDHIAEYDDKKKEWNKL</sequence>
<accession>A0A1G2JQ76</accession>
<gene>
    <name evidence="1" type="ORF">A2561_02430</name>
</gene>
<dbReference type="EMBL" id="MHPU01000009">
    <property type="protein sequence ID" value="OGZ89242.1"/>
    <property type="molecule type" value="Genomic_DNA"/>
</dbReference>
<organism evidence="1 2">
    <name type="scientific">Candidatus Staskawiczbacteria bacterium RIFOXYD1_FULL_32_13</name>
    <dbReference type="NCBI Taxonomy" id="1802234"/>
    <lineage>
        <taxon>Bacteria</taxon>
        <taxon>Candidatus Staskawicziibacteriota</taxon>
    </lineage>
</organism>
<proteinExistence type="predicted"/>
<dbReference type="AlphaFoldDB" id="A0A1G2JQ76"/>
<evidence type="ECO:0000313" key="1">
    <source>
        <dbReference type="EMBL" id="OGZ89242.1"/>
    </source>
</evidence>
<evidence type="ECO:0000313" key="2">
    <source>
        <dbReference type="Proteomes" id="UP000178935"/>
    </source>
</evidence>
<name>A0A1G2JQ76_9BACT</name>